<dbReference type="Proteomes" id="UP000077927">
    <property type="component" value="Chromosome 2"/>
</dbReference>
<evidence type="ECO:0000313" key="1">
    <source>
        <dbReference type="EMBL" id="ANH76780.1"/>
    </source>
</evidence>
<dbReference type="AlphaFoldDB" id="A0AAC9BPK0"/>
<accession>A0AAC9BPK0</accession>
<gene>
    <name evidence="1" type="ORF">ACS15_4186</name>
</gene>
<proteinExistence type="predicted"/>
<sequence length="41" mass="4853">MCGDHRVFLRDQDHLMAFELCFVGKAKMMQRKYFISIVSSL</sequence>
<evidence type="ECO:0000313" key="2">
    <source>
        <dbReference type="Proteomes" id="UP000077927"/>
    </source>
</evidence>
<dbReference type="KEGG" id="rin:ACS15_4186"/>
<organism evidence="1 2">
    <name type="scientific">Ralstonia insidiosa</name>
    <dbReference type="NCBI Taxonomy" id="190721"/>
    <lineage>
        <taxon>Bacteria</taxon>
        <taxon>Pseudomonadati</taxon>
        <taxon>Pseudomonadota</taxon>
        <taxon>Betaproteobacteria</taxon>
        <taxon>Burkholderiales</taxon>
        <taxon>Burkholderiaceae</taxon>
        <taxon>Ralstonia</taxon>
    </lineage>
</organism>
<protein>
    <submittedName>
        <fullName evidence="1">Uncharacterized protein</fullName>
    </submittedName>
</protein>
<name>A0AAC9BPK0_9RALS</name>
<dbReference type="EMBL" id="CP012606">
    <property type="protein sequence ID" value="ANH76780.1"/>
    <property type="molecule type" value="Genomic_DNA"/>
</dbReference>
<reference evidence="1 2" key="1">
    <citation type="submission" date="2015-09" db="EMBL/GenBank/DDBJ databases">
        <authorList>
            <person name="Xu Y."/>
            <person name="Nagy A."/>
            <person name="Liu N.T."/>
            <person name="Nou X."/>
        </authorList>
    </citation>
    <scope>NUCLEOTIDE SEQUENCE [LARGE SCALE GENOMIC DNA]</scope>
    <source>
        <strain evidence="1 2">FC1138</strain>
    </source>
</reference>